<name>A0ABP7GE96_9ACTN</name>
<sequence>MLSPDTTPPERRRSSPAVVIGAVSALSLAIAGCSNETVTAYCVDSDSLDPDGSYRTVDEDRCDDDRVSGTGGGAYFFYYGGNLNGSRVKGGSTARPDGIKIVTQRGTVISRGGAGGRGGGIGG</sequence>
<protein>
    <recommendedName>
        <fullName evidence="3">Lipoprotein</fullName>
    </recommendedName>
</protein>
<dbReference type="EMBL" id="BAABDD010000033">
    <property type="protein sequence ID" value="GAA3761486.1"/>
    <property type="molecule type" value="Genomic_DNA"/>
</dbReference>
<keyword evidence="2" id="KW-1185">Reference proteome</keyword>
<evidence type="ECO:0000313" key="2">
    <source>
        <dbReference type="Proteomes" id="UP001500908"/>
    </source>
</evidence>
<proteinExistence type="predicted"/>
<gene>
    <name evidence="1" type="ORF">GCM10022402_44010</name>
</gene>
<evidence type="ECO:0000313" key="1">
    <source>
        <dbReference type="EMBL" id="GAA3761486.1"/>
    </source>
</evidence>
<accession>A0ABP7GE96</accession>
<reference evidence="2" key="1">
    <citation type="journal article" date="2019" name="Int. J. Syst. Evol. Microbiol.">
        <title>The Global Catalogue of Microorganisms (GCM) 10K type strain sequencing project: providing services to taxonomists for standard genome sequencing and annotation.</title>
        <authorList>
            <consortium name="The Broad Institute Genomics Platform"/>
            <consortium name="The Broad Institute Genome Sequencing Center for Infectious Disease"/>
            <person name="Wu L."/>
            <person name="Ma J."/>
        </authorList>
    </citation>
    <scope>NUCLEOTIDE SEQUENCE [LARGE SCALE GENOMIC DNA]</scope>
    <source>
        <strain evidence="2">JCM 17137</strain>
    </source>
</reference>
<dbReference type="Proteomes" id="UP001500908">
    <property type="component" value="Unassembled WGS sequence"/>
</dbReference>
<comment type="caution">
    <text evidence="1">The sequence shown here is derived from an EMBL/GenBank/DDBJ whole genome shotgun (WGS) entry which is preliminary data.</text>
</comment>
<organism evidence="1 2">
    <name type="scientific">Salinactinospora qingdaonensis</name>
    <dbReference type="NCBI Taxonomy" id="702744"/>
    <lineage>
        <taxon>Bacteria</taxon>
        <taxon>Bacillati</taxon>
        <taxon>Actinomycetota</taxon>
        <taxon>Actinomycetes</taxon>
        <taxon>Streptosporangiales</taxon>
        <taxon>Nocardiopsidaceae</taxon>
        <taxon>Salinactinospora</taxon>
    </lineage>
</organism>
<evidence type="ECO:0008006" key="3">
    <source>
        <dbReference type="Google" id="ProtNLM"/>
    </source>
</evidence>
<dbReference type="RefSeq" id="WP_344975814.1">
    <property type="nucleotide sequence ID" value="NZ_BAABDD010000033.1"/>
</dbReference>